<name>A0A1T2L2X4_9GAMM</name>
<keyword evidence="3" id="KW-1185">Reference proteome</keyword>
<feature type="transmembrane region" description="Helical" evidence="1">
    <location>
        <begin position="36"/>
        <end position="53"/>
    </location>
</feature>
<evidence type="ECO:0000313" key="3">
    <source>
        <dbReference type="Proteomes" id="UP000191110"/>
    </source>
</evidence>
<comment type="caution">
    <text evidence="2">The sequence shown here is derived from an EMBL/GenBank/DDBJ whole genome shotgun (WGS) entry which is preliminary data.</text>
</comment>
<dbReference type="RefSeq" id="WP_078484376.1">
    <property type="nucleotide sequence ID" value="NZ_MPRL01000055.1"/>
</dbReference>
<dbReference type="EMBL" id="MPRL01000055">
    <property type="protein sequence ID" value="OOZ39306.1"/>
    <property type="molecule type" value="Genomic_DNA"/>
</dbReference>
<protein>
    <submittedName>
        <fullName evidence="2">Uncharacterized protein</fullName>
    </submittedName>
</protein>
<evidence type="ECO:0000313" key="2">
    <source>
        <dbReference type="EMBL" id="OOZ39306.1"/>
    </source>
</evidence>
<gene>
    <name evidence="2" type="ORF">BOW53_12155</name>
</gene>
<proteinExistence type="predicted"/>
<keyword evidence="1" id="KW-0812">Transmembrane</keyword>
<evidence type="ECO:0000256" key="1">
    <source>
        <dbReference type="SAM" id="Phobius"/>
    </source>
</evidence>
<dbReference type="Proteomes" id="UP000191110">
    <property type="component" value="Unassembled WGS sequence"/>
</dbReference>
<dbReference type="AlphaFoldDB" id="A0A1T2L2X4"/>
<reference evidence="2 3" key="1">
    <citation type="submission" date="2016-11" db="EMBL/GenBank/DDBJ databases">
        <title>Mixed transmission modes and dynamic genome evolution in an obligate animal-bacterial symbiosis.</title>
        <authorList>
            <person name="Russell S.L."/>
            <person name="Corbett-Detig R.B."/>
            <person name="Cavanaugh C.M."/>
        </authorList>
    </citation>
    <scope>NUCLEOTIDE SEQUENCE [LARGE SCALE GENOMIC DNA]</scope>
    <source>
        <strain evidence="2">Sveles-Q1</strain>
    </source>
</reference>
<feature type="transmembrane region" description="Helical" evidence="1">
    <location>
        <begin position="9"/>
        <end position="30"/>
    </location>
</feature>
<keyword evidence="1" id="KW-1133">Transmembrane helix</keyword>
<keyword evidence="1" id="KW-0472">Membrane</keyword>
<dbReference type="OrthoDB" id="5785330at2"/>
<sequence>MNNSNSTKFWLGNAVLAVALIMLLFMGAIWEAMGGAAMGLWIALVIAGVYLLSGKGGGGPNMPE</sequence>
<organism evidence="2 3">
    <name type="scientific">Solemya pervernicosa gill symbiont</name>
    <dbReference type="NCBI Taxonomy" id="642797"/>
    <lineage>
        <taxon>Bacteria</taxon>
        <taxon>Pseudomonadati</taxon>
        <taxon>Pseudomonadota</taxon>
        <taxon>Gammaproteobacteria</taxon>
        <taxon>sulfur-oxidizing symbionts</taxon>
    </lineage>
</organism>
<accession>A0A1T2L2X4</accession>